<accession>A0A3M7RZW7</accession>
<dbReference type="OrthoDB" id="10606654at2759"/>
<protein>
    <submittedName>
        <fullName evidence="3">Uncharacterized protein</fullName>
    </submittedName>
</protein>
<dbReference type="EMBL" id="REGN01002309">
    <property type="protein sequence ID" value="RNA28928.1"/>
    <property type="molecule type" value="Genomic_DNA"/>
</dbReference>
<dbReference type="Proteomes" id="UP000276133">
    <property type="component" value="Unassembled WGS sequence"/>
</dbReference>
<evidence type="ECO:0000313" key="3">
    <source>
        <dbReference type="EMBL" id="RNA28928.1"/>
    </source>
</evidence>
<keyword evidence="2" id="KW-1133">Transmembrane helix</keyword>
<keyword evidence="4" id="KW-1185">Reference proteome</keyword>
<feature type="transmembrane region" description="Helical" evidence="2">
    <location>
        <begin position="258"/>
        <end position="280"/>
    </location>
</feature>
<keyword evidence="2" id="KW-0812">Transmembrane</keyword>
<evidence type="ECO:0000256" key="2">
    <source>
        <dbReference type="SAM" id="Phobius"/>
    </source>
</evidence>
<comment type="caution">
    <text evidence="3">The sequence shown here is derived from an EMBL/GenBank/DDBJ whole genome shotgun (WGS) entry which is preliminary data.</text>
</comment>
<sequence length="364" mass="41419">MSNFQSTPENLNHENPDQTKLNPKRSLSLRKIRRANTIFYLKHNDDDSGMCSAEDFSAYQRLEKTSDSQPSFKKPLLECKKTEMPSLIEFSESSKNDINAPCTIQIEDCDQPRERVKSSSNLSEYKGNLLEYLVRNQKNFNTNSTIANIASAAAADSDQDPSSKGQNFLETLMDLMQPPLTITSQFDLSSTASNDPVDVDFRPCQKIQAGLNQMDQGGGTNQKKQVNDQIMMNCLDYLDYINKKHNHDRHIQIIRNKISGFILLTGVFLIVFSLAILVFYSMTHVIAKSSDLVHRNPGFINLSVKKNTPNADILKIEIDFFLRNILMRINATKVNQDSLFRLRNYLLEDLQSIFGHETNLTDPH</sequence>
<gene>
    <name evidence="3" type="ORF">BpHYR1_004675</name>
</gene>
<reference evidence="3 4" key="1">
    <citation type="journal article" date="2018" name="Sci. Rep.">
        <title>Genomic signatures of local adaptation to the degree of environmental predictability in rotifers.</title>
        <authorList>
            <person name="Franch-Gras L."/>
            <person name="Hahn C."/>
            <person name="Garcia-Roger E.M."/>
            <person name="Carmona M.J."/>
            <person name="Serra M."/>
            <person name="Gomez A."/>
        </authorList>
    </citation>
    <scope>NUCLEOTIDE SEQUENCE [LARGE SCALE GENOMIC DNA]</scope>
    <source>
        <strain evidence="3">HYR1</strain>
    </source>
</reference>
<organism evidence="3 4">
    <name type="scientific">Brachionus plicatilis</name>
    <name type="common">Marine rotifer</name>
    <name type="synonym">Brachionus muelleri</name>
    <dbReference type="NCBI Taxonomy" id="10195"/>
    <lineage>
        <taxon>Eukaryota</taxon>
        <taxon>Metazoa</taxon>
        <taxon>Spiralia</taxon>
        <taxon>Gnathifera</taxon>
        <taxon>Rotifera</taxon>
        <taxon>Eurotatoria</taxon>
        <taxon>Monogononta</taxon>
        <taxon>Pseudotrocha</taxon>
        <taxon>Ploima</taxon>
        <taxon>Brachionidae</taxon>
        <taxon>Brachionus</taxon>
    </lineage>
</organism>
<evidence type="ECO:0000256" key="1">
    <source>
        <dbReference type="SAM" id="MobiDB-lite"/>
    </source>
</evidence>
<dbReference type="AlphaFoldDB" id="A0A3M7RZW7"/>
<keyword evidence="2" id="KW-0472">Membrane</keyword>
<name>A0A3M7RZW7_BRAPC</name>
<feature type="compositionally biased region" description="Polar residues" evidence="1">
    <location>
        <begin position="1"/>
        <end position="10"/>
    </location>
</feature>
<proteinExistence type="predicted"/>
<feature type="region of interest" description="Disordered" evidence="1">
    <location>
        <begin position="1"/>
        <end position="25"/>
    </location>
</feature>
<evidence type="ECO:0000313" key="4">
    <source>
        <dbReference type="Proteomes" id="UP000276133"/>
    </source>
</evidence>